<keyword evidence="1" id="KW-1133">Transmembrane helix</keyword>
<protein>
    <submittedName>
        <fullName evidence="2">Uncharacterized protein</fullName>
    </submittedName>
</protein>
<feature type="transmembrane region" description="Helical" evidence="1">
    <location>
        <begin position="51"/>
        <end position="71"/>
    </location>
</feature>
<dbReference type="EMBL" id="JAHUTJ010035877">
    <property type="protein sequence ID" value="MED6278643.1"/>
    <property type="molecule type" value="Genomic_DNA"/>
</dbReference>
<evidence type="ECO:0000313" key="2">
    <source>
        <dbReference type="EMBL" id="MED6278643.1"/>
    </source>
</evidence>
<keyword evidence="3" id="KW-1185">Reference proteome</keyword>
<keyword evidence="1" id="KW-0812">Transmembrane</keyword>
<proteinExistence type="predicted"/>
<reference evidence="2 3" key="1">
    <citation type="submission" date="2021-06" db="EMBL/GenBank/DDBJ databases">
        <authorList>
            <person name="Palmer J.M."/>
        </authorList>
    </citation>
    <scope>NUCLEOTIDE SEQUENCE [LARGE SCALE GENOMIC DNA]</scope>
    <source>
        <strain evidence="2 3">CL_MEX2019</strain>
        <tissue evidence="2">Muscle</tissue>
    </source>
</reference>
<keyword evidence="1" id="KW-0472">Membrane</keyword>
<accession>A0ABU7DUA4</accession>
<name>A0ABU7DUA4_9TELE</name>
<dbReference type="Proteomes" id="UP001352852">
    <property type="component" value="Unassembled WGS sequence"/>
</dbReference>
<gene>
    <name evidence="2" type="ORF">CHARACLAT_026039</name>
</gene>
<sequence length="115" mass="13288">MHRTSNQVNFVLPVWSSLLKEVSSELTSVFILLFLETHLKSHLLLYRSISVVFFSNCAALFSPFSSFRHFTSFFNFWFLSLHSFSPSALKPTAWVMLVMVDVYCCNSFWKSVSSV</sequence>
<evidence type="ECO:0000313" key="3">
    <source>
        <dbReference type="Proteomes" id="UP001352852"/>
    </source>
</evidence>
<organism evidence="2 3">
    <name type="scientific">Characodon lateralis</name>
    <dbReference type="NCBI Taxonomy" id="208331"/>
    <lineage>
        <taxon>Eukaryota</taxon>
        <taxon>Metazoa</taxon>
        <taxon>Chordata</taxon>
        <taxon>Craniata</taxon>
        <taxon>Vertebrata</taxon>
        <taxon>Euteleostomi</taxon>
        <taxon>Actinopterygii</taxon>
        <taxon>Neopterygii</taxon>
        <taxon>Teleostei</taxon>
        <taxon>Neoteleostei</taxon>
        <taxon>Acanthomorphata</taxon>
        <taxon>Ovalentaria</taxon>
        <taxon>Atherinomorphae</taxon>
        <taxon>Cyprinodontiformes</taxon>
        <taxon>Goodeidae</taxon>
        <taxon>Characodon</taxon>
    </lineage>
</organism>
<evidence type="ECO:0000256" key="1">
    <source>
        <dbReference type="SAM" id="Phobius"/>
    </source>
</evidence>
<comment type="caution">
    <text evidence="2">The sequence shown here is derived from an EMBL/GenBank/DDBJ whole genome shotgun (WGS) entry which is preliminary data.</text>
</comment>